<comment type="caution">
    <text evidence="2">The sequence shown here is derived from an EMBL/GenBank/DDBJ whole genome shotgun (WGS) entry which is preliminary data.</text>
</comment>
<dbReference type="RefSeq" id="XP_067804884.1">
    <property type="nucleotide sequence ID" value="XM_067946093.1"/>
</dbReference>
<dbReference type="GeneID" id="94335345"/>
<keyword evidence="3" id="KW-1185">Reference proteome</keyword>
<sequence length="258" mass="29964">MMKRTIVVIILSICFCSPSALGLVLDISNTESTDLVDVITSPGNNGATLYKFVSKGDNIFFDTLMDGDSYILRKWYIGGKVVEMLVLPSGIRLVKSIYPQRKRLRILRREAKRYNYNRCASGVWTEIEGSRFMEEWYTYALRHVDLDLDNFFVEFGTTILEDYTRIYPRSNVFVDNIRKGATLITLSTEHKGLLFVELRYPRPGKDSVMDIIYKNWEDEEVMFSLVWVFGDWVPQNFLYSGILDSGPEYVPVRRHDSR</sequence>
<evidence type="ECO:0000313" key="2">
    <source>
        <dbReference type="EMBL" id="KAK2198042.1"/>
    </source>
</evidence>
<evidence type="ECO:0000256" key="1">
    <source>
        <dbReference type="SAM" id="SignalP"/>
    </source>
</evidence>
<name>A0AAD9UQN0_9APIC</name>
<keyword evidence="1" id="KW-0732">Signal</keyword>
<accession>A0AAD9UQN0</accession>
<reference evidence="2" key="1">
    <citation type="journal article" date="2023" name="Nat. Microbiol.">
        <title>Babesia duncani multi-omics identifies virulence factors and drug targets.</title>
        <authorList>
            <person name="Singh P."/>
            <person name="Lonardi S."/>
            <person name="Liang Q."/>
            <person name="Vydyam P."/>
            <person name="Khabirova E."/>
            <person name="Fang T."/>
            <person name="Gihaz S."/>
            <person name="Thekkiniath J."/>
            <person name="Munshi M."/>
            <person name="Abel S."/>
            <person name="Ciampossin L."/>
            <person name="Batugedara G."/>
            <person name="Gupta M."/>
            <person name="Lu X.M."/>
            <person name="Lenz T."/>
            <person name="Chakravarty S."/>
            <person name="Cornillot E."/>
            <person name="Hu Y."/>
            <person name="Ma W."/>
            <person name="Gonzalez L.M."/>
            <person name="Sanchez S."/>
            <person name="Estrada K."/>
            <person name="Sanchez-Flores A."/>
            <person name="Montero E."/>
            <person name="Harb O.S."/>
            <person name="Le Roch K.G."/>
            <person name="Mamoun C.B."/>
        </authorList>
    </citation>
    <scope>NUCLEOTIDE SEQUENCE</scope>
    <source>
        <strain evidence="2">WA1</strain>
    </source>
</reference>
<organism evidence="2 3">
    <name type="scientific">Babesia duncani</name>
    <dbReference type="NCBI Taxonomy" id="323732"/>
    <lineage>
        <taxon>Eukaryota</taxon>
        <taxon>Sar</taxon>
        <taxon>Alveolata</taxon>
        <taxon>Apicomplexa</taxon>
        <taxon>Aconoidasida</taxon>
        <taxon>Piroplasmida</taxon>
        <taxon>Babesiidae</taxon>
        <taxon>Babesia</taxon>
    </lineage>
</organism>
<dbReference type="AlphaFoldDB" id="A0AAD9UQN0"/>
<gene>
    <name evidence="2" type="ORF">BdWA1_001047</name>
</gene>
<feature type="signal peptide" evidence="1">
    <location>
        <begin position="1"/>
        <end position="22"/>
    </location>
</feature>
<evidence type="ECO:0000313" key="3">
    <source>
        <dbReference type="Proteomes" id="UP001214638"/>
    </source>
</evidence>
<evidence type="ECO:0008006" key="4">
    <source>
        <dbReference type="Google" id="ProtNLM"/>
    </source>
</evidence>
<dbReference type="KEGG" id="bdw:94335345"/>
<protein>
    <recommendedName>
        <fullName evidence="4">Signal peptide-containing protein</fullName>
    </recommendedName>
</protein>
<dbReference type="EMBL" id="JALLKP010000001">
    <property type="protein sequence ID" value="KAK2198042.1"/>
    <property type="molecule type" value="Genomic_DNA"/>
</dbReference>
<dbReference type="Proteomes" id="UP001214638">
    <property type="component" value="Unassembled WGS sequence"/>
</dbReference>
<proteinExistence type="predicted"/>
<feature type="chain" id="PRO_5042269465" description="Signal peptide-containing protein" evidence="1">
    <location>
        <begin position="23"/>
        <end position="258"/>
    </location>
</feature>